<name>A0A515DFI8_9BURK</name>
<dbReference type="Proteomes" id="UP000316798">
    <property type="component" value="Chromosome"/>
</dbReference>
<organism evidence="1 2">
    <name type="scientific">Rhodoferax sediminis</name>
    <dbReference type="NCBI Taxonomy" id="2509614"/>
    <lineage>
        <taxon>Bacteria</taxon>
        <taxon>Pseudomonadati</taxon>
        <taxon>Pseudomonadota</taxon>
        <taxon>Betaproteobacteria</taxon>
        <taxon>Burkholderiales</taxon>
        <taxon>Comamonadaceae</taxon>
        <taxon>Rhodoferax</taxon>
    </lineage>
</organism>
<evidence type="ECO:0000313" key="2">
    <source>
        <dbReference type="Proteomes" id="UP000316798"/>
    </source>
</evidence>
<reference evidence="1 2" key="1">
    <citation type="submission" date="2019-01" db="EMBL/GenBank/DDBJ databases">
        <title>Genomic insights into a novel species Rhodoferax sp.</title>
        <authorList>
            <person name="Jin L."/>
        </authorList>
    </citation>
    <scope>NUCLEOTIDE SEQUENCE [LARGE SCALE GENOMIC DNA]</scope>
    <source>
        <strain evidence="1 2">CHu59-6-5</strain>
    </source>
</reference>
<keyword evidence="2" id="KW-1185">Reference proteome</keyword>
<dbReference type="EMBL" id="CP035503">
    <property type="protein sequence ID" value="QDL39176.1"/>
    <property type="molecule type" value="Genomic_DNA"/>
</dbReference>
<evidence type="ECO:0000313" key="1">
    <source>
        <dbReference type="EMBL" id="QDL39176.1"/>
    </source>
</evidence>
<protein>
    <submittedName>
        <fullName evidence="1">Uncharacterized protein</fullName>
    </submittedName>
</protein>
<dbReference type="AlphaFoldDB" id="A0A515DFI8"/>
<dbReference type="RefSeq" id="WP_142820673.1">
    <property type="nucleotide sequence ID" value="NZ_CP035503.1"/>
</dbReference>
<gene>
    <name evidence="1" type="ORF">EUB48_19090</name>
</gene>
<dbReference type="KEGG" id="rhf:EUB48_19090"/>
<proteinExistence type="predicted"/>
<sequence>MGIVRCLLDFNAGRDPERLQMKCRAMRASPAEALLLCIGKQSHVLRALQPGEDRVTLDRSCQAWDDKAFKP</sequence>
<dbReference type="OrthoDB" id="1491115at2"/>
<accession>A0A515DFI8</accession>